<evidence type="ECO:0000313" key="1">
    <source>
        <dbReference type="EMBL" id="CAE6869415.1"/>
    </source>
</evidence>
<proteinExistence type="predicted"/>
<evidence type="ECO:0000313" key="2">
    <source>
        <dbReference type="Proteomes" id="UP000674425"/>
    </source>
</evidence>
<gene>
    <name evidence="1" type="ORF">R69658_08058</name>
</gene>
<comment type="caution">
    <text evidence="1">The sequence shown here is derived from an EMBL/GenBank/DDBJ whole genome shotgun (WGS) entry which is preliminary data.</text>
</comment>
<accession>A0ABN7NDH9</accession>
<sequence length="184" mass="20979">MGLRDAINDRRIHAERLARLAQRAARAVCCHRSRQRGAIAPVLAVDVLDDFLAALVLEIHIDIRRLAALFRDEPLEQHRRARRIHLGHAESKAHGRIGRRATPLTQDALAAREPDNVVHRQKVPLVTQIPDQRKFVFDLLLYLMRDARWPAAMCADVGLLSQVAGRRMADRHQLVRIFIAQLVE</sequence>
<dbReference type="Proteomes" id="UP000674425">
    <property type="component" value="Unassembled WGS sequence"/>
</dbReference>
<protein>
    <submittedName>
        <fullName evidence="1">Uncharacterized protein</fullName>
    </submittedName>
</protein>
<organism evidence="1 2">
    <name type="scientific">Paraburkholderia aspalathi</name>
    <dbReference type="NCBI Taxonomy" id="1324617"/>
    <lineage>
        <taxon>Bacteria</taxon>
        <taxon>Pseudomonadati</taxon>
        <taxon>Pseudomonadota</taxon>
        <taxon>Betaproteobacteria</taxon>
        <taxon>Burkholderiales</taxon>
        <taxon>Burkholderiaceae</taxon>
        <taxon>Paraburkholderia</taxon>
    </lineage>
</organism>
<keyword evidence="2" id="KW-1185">Reference proteome</keyword>
<name>A0ABN7NDH9_9BURK</name>
<dbReference type="EMBL" id="CAJNAU010000241">
    <property type="protein sequence ID" value="CAE6869415.1"/>
    <property type="molecule type" value="Genomic_DNA"/>
</dbReference>
<reference evidence="1 2" key="1">
    <citation type="submission" date="2021-02" db="EMBL/GenBank/DDBJ databases">
        <authorList>
            <person name="Vanwijnsberghe S."/>
        </authorList>
    </citation>
    <scope>NUCLEOTIDE SEQUENCE [LARGE SCALE GENOMIC DNA]</scope>
    <source>
        <strain evidence="1 2">R-69658</strain>
    </source>
</reference>